<sequence>MEKFAVCSAIKNRNASGSATEFSYKKVKKIYTWTKLTKIKPPAIIKHHYYLNGKAAGMVKLTLEHASMRSWSHKALTPGESVGKWKVVITTENDKEVLAEQEFTVVK</sequence>
<dbReference type="AlphaFoldDB" id="A0A081BPV7"/>
<feature type="domain" description="DUF2914" evidence="1">
    <location>
        <begin position="45"/>
        <end position="105"/>
    </location>
</feature>
<dbReference type="HOGENOM" id="CLU_2204832_0_0_0"/>
<dbReference type="InterPro" id="IPR022606">
    <property type="entry name" value="DUF2914"/>
</dbReference>
<reference evidence="2" key="1">
    <citation type="journal article" date="2015" name="PeerJ">
        <title>First genomic representation of candidate bacterial phylum KSB3 points to enhanced environmental sensing as a trigger of wastewater bulking.</title>
        <authorList>
            <person name="Sekiguchi Y."/>
            <person name="Ohashi A."/>
            <person name="Parks D.H."/>
            <person name="Yamauchi T."/>
            <person name="Tyson G.W."/>
            <person name="Hugenholtz P."/>
        </authorList>
    </citation>
    <scope>NUCLEOTIDE SEQUENCE [LARGE SCALE GENOMIC DNA]</scope>
</reference>
<gene>
    <name evidence="2" type="ORF">U14_03674</name>
</gene>
<evidence type="ECO:0000313" key="3">
    <source>
        <dbReference type="Proteomes" id="UP000030700"/>
    </source>
</evidence>
<dbReference type="Proteomes" id="UP000030700">
    <property type="component" value="Unassembled WGS sequence"/>
</dbReference>
<organism evidence="2">
    <name type="scientific">Candidatus Moduliflexus flocculans</name>
    <dbReference type="NCBI Taxonomy" id="1499966"/>
    <lineage>
        <taxon>Bacteria</taxon>
        <taxon>Candidatus Moduliflexota</taxon>
        <taxon>Candidatus Moduliflexia</taxon>
        <taxon>Candidatus Moduliflexales</taxon>
        <taxon>Candidatus Moduliflexaceae</taxon>
    </lineage>
</organism>
<dbReference type="Pfam" id="PF11141">
    <property type="entry name" value="DUF2914"/>
    <property type="match status" value="1"/>
</dbReference>
<dbReference type="STRING" id="1499966.U14_03674"/>
<evidence type="ECO:0000259" key="1">
    <source>
        <dbReference type="Pfam" id="PF11141"/>
    </source>
</evidence>
<protein>
    <recommendedName>
        <fullName evidence="1">DUF2914 domain-containing protein</fullName>
    </recommendedName>
</protein>
<proteinExistence type="predicted"/>
<evidence type="ECO:0000313" key="2">
    <source>
        <dbReference type="EMBL" id="GAK52423.1"/>
    </source>
</evidence>
<name>A0A081BPV7_9BACT</name>
<dbReference type="EMBL" id="DF820458">
    <property type="protein sequence ID" value="GAK52423.1"/>
    <property type="molecule type" value="Genomic_DNA"/>
</dbReference>
<accession>A0A081BPV7</accession>
<keyword evidence="3" id="KW-1185">Reference proteome</keyword>